<reference evidence="1" key="3">
    <citation type="submission" date="2025-09" db="UniProtKB">
        <authorList>
            <consortium name="Ensembl"/>
        </authorList>
    </citation>
    <scope>IDENTIFICATION</scope>
</reference>
<dbReference type="Ensembl" id="ENSMUNT00000000722.2">
    <property type="protein sequence ID" value="ENSMUNP00000000602.2"/>
    <property type="gene ID" value="ENSMUNG00000000581.2"/>
</dbReference>
<evidence type="ECO:0000313" key="2">
    <source>
        <dbReference type="Proteomes" id="UP000694405"/>
    </source>
</evidence>
<evidence type="ECO:0000313" key="1">
    <source>
        <dbReference type="Ensembl" id="ENSMUNP00000000602.2"/>
    </source>
</evidence>
<keyword evidence="2" id="KW-1185">Reference proteome</keyword>
<organism evidence="1 2">
    <name type="scientific">Melopsittacus undulatus</name>
    <name type="common">Budgerigar</name>
    <name type="synonym">Psittacus undulatus</name>
    <dbReference type="NCBI Taxonomy" id="13146"/>
    <lineage>
        <taxon>Eukaryota</taxon>
        <taxon>Metazoa</taxon>
        <taxon>Chordata</taxon>
        <taxon>Craniata</taxon>
        <taxon>Vertebrata</taxon>
        <taxon>Euteleostomi</taxon>
        <taxon>Archelosauria</taxon>
        <taxon>Archosauria</taxon>
        <taxon>Dinosauria</taxon>
        <taxon>Saurischia</taxon>
        <taxon>Theropoda</taxon>
        <taxon>Coelurosauria</taxon>
        <taxon>Aves</taxon>
        <taxon>Neognathae</taxon>
        <taxon>Neoaves</taxon>
        <taxon>Telluraves</taxon>
        <taxon>Australaves</taxon>
        <taxon>Psittaciformes</taxon>
        <taxon>Psittaculidae</taxon>
        <taxon>Melopsittacus</taxon>
    </lineage>
</organism>
<proteinExistence type="predicted"/>
<dbReference type="InterPro" id="IPR051567">
    <property type="entry name" value="Unconventional_Myosin_ATPase"/>
</dbReference>
<dbReference type="InterPro" id="IPR036028">
    <property type="entry name" value="SH3-like_dom_sf"/>
</dbReference>
<accession>A0A8C6IR20</accession>
<sequence>MLELNLRSEKLILFSPKAPHVKAMVDHFITELRKDSQYVVAVRNYSPEDKSRLSFHKGDIIHLQPMKHPERGEWCPPPM</sequence>
<reference evidence="1" key="1">
    <citation type="submission" date="2020-03" db="EMBL/GenBank/DDBJ databases">
        <title>Melopsittacus undulatus (budgerigar) genome, bMelUnd1, maternal haplotype with Z.</title>
        <authorList>
            <person name="Gedman G."/>
            <person name="Mountcastle J."/>
            <person name="Haase B."/>
            <person name="Formenti G."/>
            <person name="Wright T."/>
            <person name="Apodaca J."/>
            <person name="Pelan S."/>
            <person name="Chow W."/>
            <person name="Rhie A."/>
            <person name="Howe K."/>
            <person name="Fedrigo O."/>
            <person name="Jarvis E.D."/>
        </authorList>
    </citation>
    <scope>NUCLEOTIDE SEQUENCE [LARGE SCALE GENOMIC DNA]</scope>
</reference>
<dbReference type="SUPFAM" id="SSF50044">
    <property type="entry name" value="SH3-domain"/>
    <property type="match status" value="1"/>
</dbReference>
<dbReference type="PANTHER" id="PTHR22692:SF21">
    <property type="entry name" value="MYOSIN XVA"/>
    <property type="match status" value="1"/>
</dbReference>
<dbReference type="AlphaFoldDB" id="A0A8C6IR20"/>
<reference evidence="1" key="2">
    <citation type="submission" date="2025-08" db="UniProtKB">
        <authorList>
            <consortium name="Ensembl"/>
        </authorList>
    </citation>
    <scope>IDENTIFICATION</scope>
</reference>
<name>A0A8C6IR20_MELUD</name>
<dbReference type="PANTHER" id="PTHR22692">
    <property type="entry name" value="MYOSIN VII, XV"/>
    <property type="match status" value="1"/>
</dbReference>
<protein>
    <submittedName>
        <fullName evidence="1">Uncharacterized protein</fullName>
    </submittedName>
</protein>
<dbReference type="Pfam" id="PF07653">
    <property type="entry name" value="SH3_2"/>
    <property type="match status" value="1"/>
</dbReference>
<accession>A0A8V5HDF4</accession>
<dbReference type="InterPro" id="IPR001452">
    <property type="entry name" value="SH3_domain"/>
</dbReference>
<dbReference type="Proteomes" id="UP000694405">
    <property type="component" value="Chromosome 8"/>
</dbReference>
<dbReference type="Gene3D" id="2.30.30.40">
    <property type="entry name" value="SH3 Domains"/>
    <property type="match status" value="1"/>
</dbReference>